<organism evidence="1 2">
    <name type="scientific">Anabaenopsis circularis NIES-21</name>
    <dbReference type="NCBI Taxonomy" id="1085406"/>
    <lineage>
        <taxon>Bacteria</taxon>
        <taxon>Bacillati</taxon>
        <taxon>Cyanobacteriota</taxon>
        <taxon>Cyanophyceae</taxon>
        <taxon>Nostocales</taxon>
        <taxon>Nodulariaceae</taxon>
        <taxon>Anabaenopsis</taxon>
    </lineage>
</organism>
<dbReference type="EMBL" id="AP018174">
    <property type="protein sequence ID" value="BAY15838.1"/>
    <property type="molecule type" value="Genomic_DNA"/>
</dbReference>
<evidence type="ECO:0000313" key="2">
    <source>
        <dbReference type="Proteomes" id="UP000218287"/>
    </source>
</evidence>
<dbReference type="AlphaFoldDB" id="A0A1Z4GER9"/>
<dbReference type="Proteomes" id="UP000218287">
    <property type="component" value="Chromosome"/>
</dbReference>
<protein>
    <submittedName>
        <fullName evidence="1">Uncharacterized protein</fullName>
    </submittedName>
</protein>
<dbReference type="OrthoDB" id="518107at2"/>
<gene>
    <name evidence="1" type="ORF">NIES21_16590</name>
</gene>
<accession>A0A1Z4GER9</accession>
<proteinExistence type="predicted"/>
<reference evidence="1 2" key="1">
    <citation type="submission" date="2017-06" db="EMBL/GenBank/DDBJ databases">
        <title>Genome sequencing of cyanobaciteial culture collection at National Institute for Environmental Studies (NIES).</title>
        <authorList>
            <person name="Hirose Y."/>
            <person name="Shimura Y."/>
            <person name="Fujisawa T."/>
            <person name="Nakamura Y."/>
            <person name="Kawachi M."/>
        </authorList>
    </citation>
    <scope>NUCLEOTIDE SEQUENCE [LARGE SCALE GENOMIC DNA]</scope>
    <source>
        <strain evidence="1 2">NIES-21</strain>
    </source>
</reference>
<name>A0A1Z4GER9_9CYAN</name>
<sequence>MPSVNKHPVFIGVELGRGGDNTPPRPKRLFEKSKLILALAIGNRDYTDKTRLRGLKNLNFLLVRAGGLCLCSSELYSSKTFQTSSNSIPLWLYF</sequence>
<keyword evidence="2" id="KW-1185">Reference proteome</keyword>
<evidence type="ECO:0000313" key="1">
    <source>
        <dbReference type="EMBL" id="BAY15838.1"/>
    </source>
</evidence>